<dbReference type="Gene3D" id="1.10.510.10">
    <property type="entry name" value="Transferase(Phosphotransferase) domain 1"/>
    <property type="match status" value="1"/>
</dbReference>
<evidence type="ECO:0000259" key="1">
    <source>
        <dbReference type="PROSITE" id="PS50011"/>
    </source>
</evidence>
<dbReference type="InterPro" id="IPR000719">
    <property type="entry name" value="Prot_kinase_dom"/>
</dbReference>
<protein>
    <recommendedName>
        <fullName evidence="1">Protein kinase domain-containing protein</fullName>
    </recommendedName>
</protein>
<feature type="domain" description="Protein kinase" evidence="1">
    <location>
        <begin position="59"/>
        <end position="249"/>
    </location>
</feature>
<dbReference type="PROSITE" id="PS50011">
    <property type="entry name" value="PROTEIN_KINASE_DOM"/>
    <property type="match status" value="1"/>
</dbReference>
<reference evidence="2" key="1">
    <citation type="journal article" date="2020" name="mSystems">
        <title>Genome- and Community-Level Interaction Insights into Carbon Utilization and Element Cycling Functions of Hydrothermarchaeota in Hydrothermal Sediment.</title>
        <authorList>
            <person name="Zhou Z."/>
            <person name="Liu Y."/>
            <person name="Xu W."/>
            <person name="Pan J."/>
            <person name="Luo Z.H."/>
            <person name="Li M."/>
        </authorList>
    </citation>
    <scope>NUCLEOTIDE SEQUENCE [LARGE SCALE GENOMIC DNA]</scope>
    <source>
        <strain evidence="2">SpSt-1056</strain>
    </source>
</reference>
<dbReference type="InterPro" id="IPR052396">
    <property type="entry name" value="Meiotic_Drive_Suppr_Kinase"/>
</dbReference>
<accession>A0A7C5Q658</accession>
<dbReference type="SUPFAM" id="SSF56112">
    <property type="entry name" value="Protein kinase-like (PK-like)"/>
    <property type="match status" value="1"/>
</dbReference>
<dbReference type="GO" id="GO:0005524">
    <property type="term" value="F:ATP binding"/>
    <property type="evidence" value="ECO:0007669"/>
    <property type="project" value="InterPro"/>
</dbReference>
<organism evidence="2">
    <name type="scientific">Caldiarchaeum subterraneum</name>
    <dbReference type="NCBI Taxonomy" id="311458"/>
    <lineage>
        <taxon>Archaea</taxon>
        <taxon>Nitrososphaerota</taxon>
        <taxon>Candidatus Caldarchaeales</taxon>
        <taxon>Candidatus Caldarchaeaceae</taxon>
        <taxon>Candidatus Caldarchaeum</taxon>
    </lineage>
</organism>
<comment type="caution">
    <text evidence="2">The sequence shown here is derived from an EMBL/GenBank/DDBJ whole genome shotgun (WGS) entry which is preliminary data.</text>
</comment>
<proteinExistence type="predicted"/>
<evidence type="ECO:0000313" key="2">
    <source>
        <dbReference type="EMBL" id="HHK67967.1"/>
    </source>
</evidence>
<name>A0A7C5Q658_CALS0</name>
<sequence length="249" mass="27969">MSQLHSAVSFVGLERLSGSRFELGMLAYPSKDINLIVARISSMKQLGITELSVREVTGRLELFVLGKGVRGVVVLGLMDGLKVAVKLMRTDSAVKSMRKEADMHRVANSINIGPKLIGWTDEMIVLEYVEGVKLGELLLNPQPDMLRTVAANILDQCHTMDANGFDHGQLTDSSDHVIVSQPCKPRIIDFSHSSTTRKPSNVTSFVSYLTRARRHYNDPHLIEHLRTYKQSFSRKNFERVKQTVLTMFE</sequence>
<dbReference type="PANTHER" id="PTHR37171:SF1">
    <property type="entry name" value="SERINE_THREONINE-PROTEIN KINASE YRZF-RELATED"/>
    <property type="match status" value="1"/>
</dbReference>
<dbReference type="PANTHER" id="PTHR37171">
    <property type="entry name" value="SERINE/THREONINE-PROTEIN KINASE YRZF-RELATED"/>
    <property type="match status" value="1"/>
</dbReference>
<dbReference type="AlphaFoldDB" id="A0A7C5Q658"/>
<dbReference type="InterPro" id="IPR011009">
    <property type="entry name" value="Kinase-like_dom_sf"/>
</dbReference>
<dbReference type="EMBL" id="DRWN01000019">
    <property type="protein sequence ID" value="HHK67967.1"/>
    <property type="molecule type" value="Genomic_DNA"/>
</dbReference>
<gene>
    <name evidence="2" type="ORF">ENM11_02270</name>
</gene>
<dbReference type="GO" id="GO:0004672">
    <property type="term" value="F:protein kinase activity"/>
    <property type="evidence" value="ECO:0007669"/>
    <property type="project" value="InterPro"/>
</dbReference>